<accession>A0A5C6BKR3</accession>
<proteinExistence type="predicted"/>
<evidence type="ECO:0000313" key="3">
    <source>
        <dbReference type="EMBL" id="TWU12650.1"/>
    </source>
</evidence>
<comment type="caution">
    <text evidence="3">The sequence shown here is derived from an EMBL/GenBank/DDBJ whole genome shotgun (WGS) entry which is preliminary data.</text>
</comment>
<organism evidence="3 4">
    <name type="scientific">Symmachiella macrocystis</name>
    <dbReference type="NCBI Taxonomy" id="2527985"/>
    <lineage>
        <taxon>Bacteria</taxon>
        <taxon>Pseudomonadati</taxon>
        <taxon>Planctomycetota</taxon>
        <taxon>Planctomycetia</taxon>
        <taxon>Planctomycetales</taxon>
        <taxon>Planctomycetaceae</taxon>
        <taxon>Symmachiella</taxon>
    </lineage>
</organism>
<feature type="region of interest" description="Disordered" evidence="2">
    <location>
        <begin position="258"/>
        <end position="288"/>
    </location>
</feature>
<sequence length="423" mass="49408">MTRLFYLTLTLIVLVGLASASWLTLGATAGEENSRDLFSADVAEYQDQNAFDRTDTPHEAESRDLADLDLFVAGEQAKNPFAAEPTVAHDELLTEPSEDPQHGRETPAFAEPLPIRSDRFSDLDQPTRDALEEMANNIEREADELQEQGRRKDAQFHRRLHHGLRAIMERRKNRDGGAVRPPRVPFDINPSELDVDDSIRKGRGFLKIAQRDDGISTEDRELHRKIEHLQRAIENLKQADLEEQAQELHHQMHRMQRELQERHERRAMQERERRHRQERERREPAPRDDVHEALHDLRHEIRNLRNEVREMHELLEQHVKSGGKDEVELTPRNFEFKVEGEPRPFDERDIKKRDDQRNEIEEIAPQALDEEEVEEEVEKEHEGRPLSKPDNELLPINQPEQIKEAYGEAFEVLPSEKNKAEAN</sequence>
<name>A0A5C6BKR3_9PLAN</name>
<feature type="coiled-coil region" evidence="1">
    <location>
        <begin position="128"/>
        <end position="155"/>
    </location>
</feature>
<evidence type="ECO:0000313" key="4">
    <source>
        <dbReference type="Proteomes" id="UP000320735"/>
    </source>
</evidence>
<feature type="compositionally biased region" description="Basic and acidic residues" evidence="2">
    <location>
        <begin position="339"/>
        <end position="360"/>
    </location>
</feature>
<feature type="region of interest" description="Disordered" evidence="2">
    <location>
        <begin position="339"/>
        <end position="423"/>
    </location>
</feature>
<protein>
    <submittedName>
        <fullName evidence="3">Uncharacterized protein</fullName>
    </submittedName>
</protein>
<feature type="compositionally biased region" description="Acidic residues" evidence="2">
    <location>
        <begin position="368"/>
        <end position="377"/>
    </location>
</feature>
<gene>
    <name evidence="3" type="ORF">CA54_14740</name>
</gene>
<evidence type="ECO:0000256" key="2">
    <source>
        <dbReference type="SAM" id="MobiDB-lite"/>
    </source>
</evidence>
<feature type="compositionally biased region" description="Basic and acidic residues" evidence="2">
    <location>
        <begin position="378"/>
        <end position="391"/>
    </location>
</feature>
<dbReference type="Proteomes" id="UP000320735">
    <property type="component" value="Unassembled WGS sequence"/>
</dbReference>
<dbReference type="OrthoDB" id="10013444at2"/>
<keyword evidence="4" id="KW-1185">Reference proteome</keyword>
<dbReference type="AlphaFoldDB" id="A0A5C6BKR3"/>
<reference evidence="3 4" key="1">
    <citation type="submission" date="2019-02" db="EMBL/GenBank/DDBJ databases">
        <title>Deep-cultivation of Planctomycetes and their phenomic and genomic characterization uncovers novel biology.</title>
        <authorList>
            <person name="Wiegand S."/>
            <person name="Jogler M."/>
            <person name="Boedeker C."/>
            <person name="Pinto D."/>
            <person name="Vollmers J."/>
            <person name="Rivas-Marin E."/>
            <person name="Kohn T."/>
            <person name="Peeters S.H."/>
            <person name="Heuer A."/>
            <person name="Rast P."/>
            <person name="Oberbeckmann S."/>
            <person name="Bunk B."/>
            <person name="Jeske O."/>
            <person name="Meyerdierks A."/>
            <person name="Storesund J.E."/>
            <person name="Kallscheuer N."/>
            <person name="Luecker S."/>
            <person name="Lage O.M."/>
            <person name="Pohl T."/>
            <person name="Merkel B.J."/>
            <person name="Hornburger P."/>
            <person name="Mueller R.-W."/>
            <person name="Bruemmer F."/>
            <person name="Labrenz M."/>
            <person name="Spormann A.M."/>
            <person name="Op Den Camp H."/>
            <person name="Overmann J."/>
            <person name="Amann R."/>
            <person name="Jetten M.S.M."/>
            <person name="Mascher T."/>
            <person name="Medema M.H."/>
            <person name="Devos D.P."/>
            <person name="Kaster A.-K."/>
            <person name="Ovreas L."/>
            <person name="Rohde M."/>
            <person name="Galperin M.Y."/>
            <person name="Jogler C."/>
        </authorList>
    </citation>
    <scope>NUCLEOTIDE SEQUENCE [LARGE SCALE GENOMIC DNA]</scope>
    <source>
        <strain evidence="3 4">CA54</strain>
    </source>
</reference>
<evidence type="ECO:0000256" key="1">
    <source>
        <dbReference type="SAM" id="Coils"/>
    </source>
</evidence>
<dbReference type="RefSeq" id="WP_146370089.1">
    <property type="nucleotide sequence ID" value="NZ_SJPP01000001.1"/>
</dbReference>
<feature type="compositionally biased region" description="Basic and acidic residues" evidence="2">
    <location>
        <begin position="414"/>
        <end position="423"/>
    </location>
</feature>
<dbReference type="EMBL" id="SJPP01000001">
    <property type="protein sequence ID" value="TWU12650.1"/>
    <property type="molecule type" value="Genomic_DNA"/>
</dbReference>
<keyword evidence="1" id="KW-0175">Coiled coil</keyword>